<dbReference type="Proteomes" id="UP000239446">
    <property type="component" value="Unassembled WGS sequence"/>
</dbReference>
<protein>
    <submittedName>
        <fullName evidence="1">Cysteine-rich CPXCG</fullName>
    </submittedName>
</protein>
<sequence>MAAMDSVMVQCPYCWEMLEISIDPSVADQEYVEDCQVCCHPILLTVHIDEQQVPTVEARAENE</sequence>
<dbReference type="OrthoDB" id="9814566at2"/>
<dbReference type="InterPro" id="IPR017143">
    <property type="entry name" value="UCP037225"/>
</dbReference>
<accession>A0A2S6G4U6</accession>
<comment type="caution">
    <text evidence="1">The sequence shown here is derived from an EMBL/GenBank/DDBJ whole genome shotgun (WGS) entry which is preliminary data.</text>
</comment>
<dbReference type="Pfam" id="PF14255">
    <property type="entry name" value="Zn_ribbon_21"/>
    <property type="match status" value="1"/>
</dbReference>
<dbReference type="AlphaFoldDB" id="A0A2S6G4U6"/>
<evidence type="ECO:0000313" key="1">
    <source>
        <dbReference type="EMBL" id="PPK54034.1"/>
    </source>
</evidence>
<name>A0A2S6G4U6_9GAMM</name>
<dbReference type="STRING" id="930118.SAMN05216429_10623"/>
<evidence type="ECO:0000313" key="2">
    <source>
        <dbReference type="Proteomes" id="UP000239446"/>
    </source>
</evidence>
<reference evidence="1 2" key="1">
    <citation type="submission" date="2018-02" db="EMBL/GenBank/DDBJ databases">
        <title>Subsurface microbial communities from deep shales in Ohio and West Virginia, USA.</title>
        <authorList>
            <person name="Wrighton K."/>
        </authorList>
    </citation>
    <scope>NUCLEOTIDE SEQUENCE [LARGE SCALE GENOMIC DNA]</scope>
    <source>
        <strain evidence="1 2">UTICA-S1B9</strain>
    </source>
</reference>
<proteinExistence type="predicted"/>
<dbReference type="RefSeq" id="WP_104416712.1">
    <property type="nucleotide sequence ID" value="NZ_PTIT01000018.1"/>
</dbReference>
<gene>
    <name evidence="1" type="ORF">B0H24_102022</name>
</gene>
<organism evidence="1 2">
    <name type="scientific">Marinobacter persicus</name>
    <dbReference type="NCBI Taxonomy" id="930118"/>
    <lineage>
        <taxon>Bacteria</taxon>
        <taxon>Pseudomonadati</taxon>
        <taxon>Pseudomonadota</taxon>
        <taxon>Gammaproteobacteria</taxon>
        <taxon>Pseudomonadales</taxon>
        <taxon>Marinobacteraceae</taxon>
        <taxon>Marinobacter</taxon>
    </lineage>
</organism>
<dbReference type="PIRSF" id="PIRSF037225">
    <property type="entry name" value="UCP037225"/>
    <property type="match status" value="1"/>
</dbReference>
<dbReference type="InterPro" id="IPR025990">
    <property type="entry name" value="zinc_ribbon_bacterial"/>
</dbReference>
<dbReference type="EMBL" id="PTIU01000020">
    <property type="protein sequence ID" value="PPK54034.1"/>
    <property type="molecule type" value="Genomic_DNA"/>
</dbReference>